<dbReference type="InterPro" id="IPR032096">
    <property type="entry name" value="DUF4815"/>
</dbReference>
<evidence type="ECO:0000313" key="2">
    <source>
        <dbReference type="EMBL" id="GLK74679.1"/>
    </source>
</evidence>
<dbReference type="Pfam" id="PF16075">
    <property type="entry name" value="DUF4815"/>
    <property type="match status" value="1"/>
</dbReference>
<dbReference type="AlphaFoldDB" id="A0A9W6N1A5"/>
<proteinExistence type="predicted"/>
<feature type="domain" description="DUF4815" evidence="1">
    <location>
        <begin position="12"/>
        <end position="579"/>
    </location>
</feature>
<gene>
    <name evidence="2" type="ORF">GCM10017643_47980</name>
</gene>
<evidence type="ECO:0000259" key="1">
    <source>
        <dbReference type="Pfam" id="PF16075"/>
    </source>
</evidence>
<reference evidence="2" key="1">
    <citation type="journal article" date="2014" name="Int. J. Syst. Evol. Microbiol.">
        <title>Complete genome sequence of Corynebacterium casei LMG S-19264T (=DSM 44701T), isolated from a smear-ripened cheese.</title>
        <authorList>
            <consortium name="US DOE Joint Genome Institute (JGI-PGF)"/>
            <person name="Walter F."/>
            <person name="Albersmeier A."/>
            <person name="Kalinowski J."/>
            <person name="Ruckert C."/>
        </authorList>
    </citation>
    <scope>NUCLEOTIDE SEQUENCE</scope>
    <source>
        <strain evidence="2">VKM B-2484</strain>
    </source>
</reference>
<sequence length="1069" mass="114607">MAYEHPSGLPDTFDRSSAFPDFSGLVFGERTFAEGASHNELQSIIRRRAKRIGDMVARDGDRLAGAAVVIDVEAGRITLTAGKIYAAGDVRSVAERVFEDVALAGDVSIGIRIATRYLTAEDEPAFYGLVPGAKAEGEPTAAREIEDVSWSLGDSDEPGAYFQVYLSRGGTVLDQTAPSNLSQIAQQIAAKDRAVTGGNYVIEGCKVAIIGQVGSAMHFAVGAGAASIYGMTRTRSAALRWGETMAWDTALVDAEPHLFEDGGTGTAVIALNRGPVDHIARVLVTKQVTETLTRNVPSGTADPLGHEGAQSLISVTQGATTYVVGTDVNLVANAVDWSPAGAEPAGGSSYQATYRYLVAVDPDDVGVQSVTVSGAVTGSAVVVEYLWKLPRIDRMCLNENGEVVYLRGTSARNPKPPEERSNLLGLADIYNDWRGLPAVVDRAIRTIQLPELHNLRNLLFAMADLVALERLRRDIDSREPVAKRGLFVDPCVDDTYRDQGVPQTAAVFDGSIQLAVDETLHMVPMAGPVMLDYVEEEIVSQPLRTGCVLINPYGNFAPLPAKLTITPAVDFWTETRTEWLSDITRQIVGNVNQTTETTQVIARRQELAEYLRQIEVGYRIEGFGPGEALDYLEFDGLDITPDPKPEGDENGEVAGTFIIPADVLAGTKLVYAEGASGAQAIAEFTGQGTIDVTVMQRIVSTEVARPPAPAGGGDDGEPQGRAVRIIGTRRDPQAQSFMVPELRHVTGIDVRICAIGAAGNPIVAEIVAMRDGDPTTESLCSAVVPMTSVAVGERVAPRWPAPVVLTPDRMWAFVIKSDDTAHAISVADLGGYDADNDAWVTAHPYPVGPRHSSVNAESWTHHQGSACTFWIWAARFTATTKAHKLGDVTLVDTSDLRIRATVQLPTDRCALHFELRRAGADPIVALPNVPLEFDAYLNGVFELWAVLKGTETVSPVLYPGVTVIAGSIRTEGTYVSRAFAAGTGVEMIAYYKTFAPAGATVTASLDKTDLAWTALPAPDIELLDDGWIERKQVLADLDADLVRIKLQLTGGPSARVKVDEPRFLTWGGV</sequence>
<accession>A0A9W6N1A5</accession>
<keyword evidence="3" id="KW-1185">Reference proteome</keyword>
<organism evidence="2 3">
    <name type="scientific">Ancylobacter dichloromethanicus</name>
    <dbReference type="NCBI Taxonomy" id="518825"/>
    <lineage>
        <taxon>Bacteria</taxon>
        <taxon>Pseudomonadati</taxon>
        <taxon>Pseudomonadota</taxon>
        <taxon>Alphaproteobacteria</taxon>
        <taxon>Hyphomicrobiales</taxon>
        <taxon>Xanthobacteraceae</taxon>
        <taxon>Ancylobacter</taxon>
    </lineage>
</organism>
<protein>
    <recommendedName>
        <fullName evidence="1">DUF4815 domain-containing protein</fullName>
    </recommendedName>
</protein>
<dbReference type="RefSeq" id="WP_213371514.1">
    <property type="nucleotide sequence ID" value="NZ_BSFJ01000052.1"/>
</dbReference>
<evidence type="ECO:0000313" key="3">
    <source>
        <dbReference type="Proteomes" id="UP001143370"/>
    </source>
</evidence>
<dbReference type="Proteomes" id="UP001143370">
    <property type="component" value="Unassembled WGS sequence"/>
</dbReference>
<comment type="caution">
    <text evidence="2">The sequence shown here is derived from an EMBL/GenBank/DDBJ whole genome shotgun (WGS) entry which is preliminary data.</text>
</comment>
<dbReference type="EMBL" id="BSFJ01000052">
    <property type="protein sequence ID" value="GLK74679.1"/>
    <property type="molecule type" value="Genomic_DNA"/>
</dbReference>
<name>A0A9W6N1A5_9HYPH</name>
<reference evidence="2" key="2">
    <citation type="submission" date="2023-01" db="EMBL/GenBank/DDBJ databases">
        <authorList>
            <person name="Sun Q."/>
            <person name="Evtushenko L."/>
        </authorList>
    </citation>
    <scope>NUCLEOTIDE SEQUENCE</scope>
    <source>
        <strain evidence="2">VKM B-2484</strain>
    </source>
</reference>